<protein>
    <submittedName>
        <fullName evidence="1">Uncharacterized protein</fullName>
    </submittedName>
</protein>
<gene>
    <name evidence="1" type="ORF">BVC80_1835g470</name>
</gene>
<reference evidence="1 2" key="1">
    <citation type="journal article" date="2017" name="Mol. Plant">
        <title>The Genome of Medicinal Plant Macleaya cordata Provides New Insights into Benzylisoquinoline Alkaloids Metabolism.</title>
        <authorList>
            <person name="Liu X."/>
            <person name="Liu Y."/>
            <person name="Huang P."/>
            <person name="Ma Y."/>
            <person name="Qing Z."/>
            <person name="Tang Q."/>
            <person name="Cao H."/>
            <person name="Cheng P."/>
            <person name="Zheng Y."/>
            <person name="Yuan Z."/>
            <person name="Zhou Y."/>
            <person name="Liu J."/>
            <person name="Tang Z."/>
            <person name="Zhuo Y."/>
            <person name="Zhang Y."/>
            <person name="Yu L."/>
            <person name="Huang J."/>
            <person name="Yang P."/>
            <person name="Peng Q."/>
            <person name="Zhang J."/>
            <person name="Jiang W."/>
            <person name="Zhang Z."/>
            <person name="Lin K."/>
            <person name="Ro D.K."/>
            <person name="Chen X."/>
            <person name="Xiong X."/>
            <person name="Shang Y."/>
            <person name="Huang S."/>
            <person name="Zeng J."/>
        </authorList>
    </citation>
    <scope>NUCLEOTIDE SEQUENCE [LARGE SCALE GENOMIC DNA]</scope>
    <source>
        <strain evidence="2">cv. BLH2017</strain>
        <tissue evidence="1">Root</tissue>
    </source>
</reference>
<evidence type="ECO:0000313" key="1">
    <source>
        <dbReference type="EMBL" id="OVA18058.1"/>
    </source>
</evidence>
<dbReference type="EMBL" id="MVGT01000437">
    <property type="protein sequence ID" value="OVA18058.1"/>
    <property type="molecule type" value="Genomic_DNA"/>
</dbReference>
<comment type="caution">
    <text evidence="1">The sequence shown here is derived from an EMBL/GenBank/DDBJ whole genome shotgun (WGS) entry which is preliminary data.</text>
</comment>
<evidence type="ECO:0000313" key="2">
    <source>
        <dbReference type="Proteomes" id="UP000195402"/>
    </source>
</evidence>
<dbReference type="InParanoid" id="A0A200R5T8"/>
<keyword evidence="2" id="KW-1185">Reference proteome</keyword>
<dbReference type="Proteomes" id="UP000195402">
    <property type="component" value="Unassembled WGS sequence"/>
</dbReference>
<dbReference type="AlphaFoldDB" id="A0A200R5T8"/>
<sequence>MLHCEESSMKSAWLFGSFSKEAVSRGLRKTRWIQKKLIYNIKWNLLYKTLLVRVRYWAWALYRSLDIGLSFIPNNRFQLGLGFLIVSFHGPLLRSS</sequence>
<proteinExistence type="predicted"/>
<accession>A0A200R5T8</accession>
<name>A0A200R5T8_MACCD</name>
<organism evidence="1 2">
    <name type="scientific">Macleaya cordata</name>
    <name type="common">Five-seeded plume-poppy</name>
    <name type="synonym">Bocconia cordata</name>
    <dbReference type="NCBI Taxonomy" id="56857"/>
    <lineage>
        <taxon>Eukaryota</taxon>
        <taxon>Viridiplantae</taxon>
        <taxon>Streptophyta</taxon>
        <taxon>Embryophyta</taxon>
        <taxon>Tracheophyta</taxon>
        <taxon>Spermatophyta</taxon>
        <taxon>Magnoliopsida</taxon>
        <taxon>Ranunculales</taxon>
        <taxon>Papaveraceae</taxon>
        <taxon>Papaveroideae</taxon>
        <taxon>Macleaya</taxon>
    </lineage>
</organism>